<reference evidence="2" key="1">
    <citation type="journal article" date="2020" name="Int. J. Syst. Evol. Microbiol.">
        <title>Aquipluma nitroreducens gen. nov. sp. nov., a novel facultatively anaerobic bacterium isolated from a freshwater lake.</title>
        <authorList>
            <person name="Watanabe M."/>
            <person name="Kojima H."/>
            <person name="Fukui M."/>
        </authorList>
    </citation>
    <scope>NUCLEOTIDE SEQUENCE</scope>
    <source>
        <strain evidence="2">MeG22</strain>
    </source>
</reference>
<dbReference type="KEGG" id="anf:AQPE_1624"/>
<feature type="compositionally biased region" description="Basic and acidic residues" evidence="1">
    <location>
        <begin position="1"/>
        <end position="12"/>
    </location>
</feature>
<protein>
    <submittedName>
        <fullName evidence="2">Uncharacterized protein</fullName>
    </submittedName>
</protein>
<name>A0A5K7S825_9BACT</name>
<keyword evidence="3" id="KW-1185">Reference proteome</keyword>
<feature type="region of interest" description="Disordered" evidence="1">
    <location>
        <begin position="1"/>
        <end position="27"/>
    </location>
</feature>
<evidence type="ECO:0000256" key="1">
    <source>
        <dbReference type="SAM" id="MobiDB-lite"/>
    </source>
</evidence>
<dbReference type="Proteomes" id="UP001193389">
    <property type="component" value="Chromosome"/>
</dbReference>
<sequence>MENNKQKTKTDQIDGSQKIGKQFFDHSKTSFKRLQNNQKNQASEKSILKFMYLDS</sequence>
<evidence type="ECO:0000313" key="2">
    <source>
        <dbReference type="EMBL" id="BBE17474.1"/>
    </source>
</evidence>
<dbReference type="AlphaFoldDB" id="A0A5K7S825"/>
<organism evidence="2 3">
    <name type="scientific">Aquipluma nitroreducens</name>
    <dbReference type="NCBI Taxonomy" id="2010828"/>
    <lineage>
        <taxon>Bacteria</taxon>
        <taxon>Pseudomonadati</taxon>
        <taxon>Bacteroidota</taxon>
        <taxon>Bacteroidia</taxon>
        <taxon>Marinilabiliales</taxon>
        <taxon>Prolixibacteraceae</taxon>
        <taxon>Aquipluma</taxon>
    </lineage>
</organism>
<proteinExistence type="predicted"/>
<accession>A0A5K7S825</accession>
<dbReference type="EMBL" id="AP018694">
    <property type="protein sequence ID" value="BBE17474.1"/>
    <property type="molecule type" value="Genomic_DNA"/>
</dbReference>
<gene>
    <name evidence="2" type="ORF">AQPE_1624</name>
</gene>
<evidence type="ECO:0000313" key="3">
    <source>
        <dbReference type="Proteomes" id="UP001193389"/>
    </source>
</evidence>